<dbReference type="OrthoDB" id="781635at2759"/>
<dbReference type="PANTHER" id="PTHR46354">
    <property type="entry name" value="DOG1 DOMAIN-CONTAINING PROTEIN"/>
    <property type="match status" value="1"/>
</dbReference>
<dbReference type="EMBL" id="JAKOGI010000030">
    <property type="protein sequence ID" value="KAJ8448316.1"/>
    <property type="molecule type" value="Genomic_DNA"/>
</dbReference>
<feature type="region of interest" description="Disordered" evidence="1">
    <location>
        <begin position="1"/>
        <end position="20"/>
    </location>
</feature>
<dbReference type="Proteomes" id="UP001153076">
    <property type="component" value="Unassembled WGS sequence"/>
</dbReference>
<dbReference type="Pfam" id="PF14144">
    <property type="entry name" value="DOG1"/>
    <property type="match status" value="1"/>
</dbReference>
<dbReference type="PANTHER" id="PTHR46354:SF13">
    <property type="entry name" value="PROTEIN DOG1-LIKE 4"/>
    <property type="match status" value="1"/>
</dbReference>
<evidence type="ECO:0000313" key="4">
    <source>
        <dbReference type="Proteomes" id="UP001153076"/>
    </source>
</evidence>
<comment type="caution">
    <text evidence="3">The sequence shown here is derived from an EMBL/GenBank/DDBJ whole genome shotgun (WGS) entry which is preliminary data.</text>
</comment>
<dbReference type="GO" id="GO:0006351">
    <property type="term" value="P:DNA-templated transcription"/>
    <property type="evidence" value="ECO:0007669"/>
    <property type="project" value="InterPro"/>
</dbReference>
<dbReference type="PROSITE" id="PS51806">
    <property type="entry name" value="DOG1"/>
    <property type="match status" value="1"/>
</dbReference>
<dbReference type="InterPro" id="IPR051886">
    <property type="entry name" value="Seed_Dev/Stress_Resp_Reg"/>
</dbReference>
<feature type="domain" description="DOG1" evidence="2">
    <location>
        <begin position="19"/>
        <end position="244"/>
    </location>
</feature>
<accession>A0A9Q1KPE2</accession>
<dbReference type="GO" id="GO:0043565">
    <property type="term" value="F:sequence-specific DNA binding"/>
    <property type="evidence" value="ECO:0007669"/>
    <property type="project" value="InterPro"/>
</dbReference>
<evidence type="ECO:0000256" key="1">
    <source>
        <dbReference type="SAM" id="MobiDB-lite"/>
    </source>
</evidence>
<evidence type="ECO:0000313" key="3">
    <source>
        <dbReference type="EMBL" id="KAJ8448316.1"/>
    </source>
</evidence>
<evidence type="ECO:0000259" key="2">
    <source>
        <dbReference type="PROSITE" id="PS51806"/>
    </source>
</evidence>
<protein>
    <recommendedName>
        <fullName evidence="2">DOG1 domain-containing protein</fullName>
    </recommendedName>
</protein>
<dbReference type="AlphaFoldDB" id="A0A9Q1KPE2"/>
<sequence>MMTGGSSNSTCTPNPSSSSSTFERFLQGWHHRQERLLAEMTAAVDGKSCSSDGGGGEEVEKELVARALGHFEEFYEYKSRAAHQNVFGFFGPTWSSTLECAFLWVTGFRPALLFQLVFDSVPDLSPEQTRGLNRLKRETKTEEKAVLDELAKIQESIAAPPHLEMMREAGRQLEDEHYSSTLDESMGWLRMTLEEVVTNADSLRVSTAARVVEVLTPHQCLIFLKSALRFEQNIRSLGMQRDNLYHRNRG</sequence>
<proteinExistence type="predicted"/>
<reference evidence="3" key="1">
    <citation type="submission" date="2022-04" db="EMBL/GenBank/DDBJ databases">
        <title>Carnegiea gigantea Genome sequencing and assembly v2.</title>
        <authorList>
            <person name="Copetti D."/>
            <person name="Sanderson M.J."/>
            <person name="Burquez A."/>
            <person name="Wojciechowski M.F."/>
        </authorList>
    </citation>
    <scope>NUCLEOTIDE SEQUENCE</scope>
    <source>
        <strain evidence="3">SGP5-SGP5p</strain>
        <tissue evidence="3">Aerial part</tissue>
    </source>
</reference>
<gene>
    <name evidence="3" type="ORF">Cgig2_021944</name>
</gene>
<dbReference type="InterPro" id="IPR025422">
    <property type="entry name" value="TGA_domain"/>
</dbReference>
<name>A0A9Q1KPE2_9CARY</name>
<keyword evidence="4" id="KW-1185">Reference proteome</keyword>
<organism evidence="3 4">
    <name type="scientific">Carnegiea gigantea</name>
    <dbReference type="NCBI Taxonomy" id="171969"/>
    <lineage>
        <taxon>Eukaryota</taxon>
        <taxon>Viridiplantae</taxon>
        <taxon>Streptophyta</taxon>
        <taxon>Embryophyta</taxon>
        <taxon>Tracheophyta</taxon>
        <taxon>Spermatophyta</taxon>
        <taxon>Magnoliopsida</taxon>
        <taxon>eudicotyledons</taxon>
        <taxon>Gunneridae</taxon>
        <taxon>Pentapetalae</taxon>
        <taxon>Caryophyllales</taxon>
        <taxon>Cactineae</taxon>
        <taxon>Cactaceae</taxon>
        <taxon>Cactoideae</taxon>
        <taxon>Echinocereeae</taxon>
        <taxon>Carnegiea</taxon>
    </lineage>
</organism>